<dbReference type="InterPro" id="IPR051698">
    <property type="entry name" value="Transposase_11-like"/>
</dbReference>
<evidence type="ECO:0000313" key="2">
    <source>
        <dbReference type="Proteomes" id="UP001597469"/>
    </source>
</evidence>
<dbReference type="InterPro" id="IPR047647">
    <property type="entry name" value="ISAs1_transpos"/>
</dbReference>
<keyword evidence="2" id="KW-1185">Reference proteome</keyword>
<organism evidence="1 2">
    <name type="scientific">Spirosoma soli</name>
    <dbReference type="NCBI Taxonomy" id="1770529"/>
    <lineage>
        <taxon>Bacteria</taxon>
        <taxon>Pseudomonadati</taxon>
        <taxon>Bacteroidota</taxon>
        <taxon>Cytophagia</taxon>
        <taxon>Cytophagales</taxon>
        <taxon>Cytophagaceae</taxon>
        <taxon>Spirosoma</taxon>
    </lineage>
</organism>
<dbReference type="PANTHER" id="PTHR30298">
    <property type="entry name" value="H REPEAT-ASSOCIATED PREDICTED TRANSPOSASE"/>
    <property type="match status" value="1"/>
</dbReference>
<dbReference type="RefSeq" id="WP_381528792.1">
    <property type="nucleotide sequence ID" value="NZ_JBHULN010000051.1"/>
</dbReference>
<proteinExistence type="predicted"/>
<comment type="caution">
    <text evidence="1">The sequence shown here is derived from an EMBL/GenBank/DDBJ whole genome shotgun (WGS) entry which is preliminary data.</text>
</comment>
<evidence type="ECO:0000313" key="1">
    <source>
        <dbReference type="EMBL" id="MFD2574681.1"/>
    </source>
</evidence>
<reference evidence="2" key="1">
    <citation type="journal article" date="2019" name="Int. J. Syst. Evol. Microbiol.">
        <title>The Global Catalogue of Microorganisms (GCM) 10K type strain sequencing project: providing services to taxonomists for standard genome sequencing and annotation.</title>
        <authorList>
            <consortium name="The Broad Institute Genomics Platform"/>
            <consortium name="The Broad Institute Genome Sequencing Center for Infectious Disease"/>
            <person name="Wu L."/>
            <person name="Ma J."/>
        </authorList>
    </citation>
    <scope>NUCLEOTIDE SEQUENCE [LARGE SCALE GENOMIC DNA]</scope>
    <source>
        <strain evidence="2">KCTC 42805</strain>
    </source>
</reference>
<dbReference type="Proteomes" id="UP001597469">
    <property type="component" value="Unassembled WGS sequence"/>
</dbReference>
<dbReference type="PANTHER" id="PTHR30298:SF0">
    <property type="entry name" value="PROTEIN YBFL-RELATED"/>
    <property type="match status" value="1"/>
</dbReference>
<gene>
    <name evidence="1" type="ORF">ACFSUS_28895</name>
</gene>
<dbReference type="EMBL" id="JBHULN010000051">
    <property type="protein sequence ID" value="MFD2574681.1"/>
    <property type="molecule type" value="Genomic_DNA"/>
</dbReference>
<sequence>MTTTACPLKTTTFFQLLNQTPELDLRDNRGKRHSLALVLTGLVAALCCGRDGNLSRLHRHMANHFESLLEATQLTDHKAISRAQLPILLAKVNGIRFTRLLLDWFGFSLDEDQKRWFAVDGKELRGSIQPGHTRGEVCVSAVAHEDQQVVGQAFYSGTKESERPAVSQLLDERHLCHQKITLDALHMIPLTLRSIHTATGLYVVGLKANQASLYRQCICRSLFGTADYEQVDAEKKQHGRIEQRTYQCYSLVSLVLAPRWQTTGLATLIRVERNRQQGGVVSQEVSYFVSNAKPASQSQAVELFAAIRQHWCVEVRHHQRDVTLAEDALRTVKASVSRLLGSLRTLVMNLLEGKNVKNKAAQLDTFADKFPVLIQFFTQQMVL</sequence>
<dbReference type="NCBIfam" id="NF033564">
    <property type="entry name" value="transpos_ISAs1"/>
    <property type="match status" value="1"/>
</dbReference>
<name>A0ABW5MDW9_9BACT</name>
<accession>A0ABW5MDW9</accession>
<protein>
    <submittedName>
        <fullName evidence="1">ISAs1 family transposase</fullName>
    </submittedName>
</protein>